<feature type="transmembrane region" description="Helical" evidence="7">
    <location>
        <begin position="248"/>
        <end position="269"/>
    </location>
</feature>
<dbReference type="PRINTS" id="PR00949">
    <property type="entry name" value="TYPE3IMAPROT"/>
</dbReference>
<dbReference type="PANTHER" id="PTHR30161">
    <property type="entry name" value="FLAGELLAR EXPORT PROTEIN, MEMBRANE FLHA SUBUNIT-RELATED"/>
    <property type="match status" value="1"/>
</dbReference>
<keyword evidence="4 7" id="KW-0812">Transmembrane</keyword>
<evidence type="ECO:0000256" key="5">
    <source>
        <dbReference type="ARBA" id="ARBA00022989"/>
    </source>
</evidence>
<dbReference type="PROSITE" id="PS00994">
    <property type="entry name" value="FHIPEP"/>
    <property type="match status" value="1"/>
</dbReference>
<feature type="transmembrane region" description="Helical" evidence="7">
    <location>
        <begin position="206"/>
        <end position="228"/>
    </location>
</feature>
<feature type="transmembrane region" description="Helical" evidence="7">
    <location>
        <begin position="43"/>
        <end position="62"/>
    </location>
</feature>
<keyword evidence="7" id="KW-0813">Transport</keyword>
<sequence>MASDNTSIPSTSLVKHPDILMSVGVVGILMVMLVPLPRFFLDLLLSFNITLSIIILLVGMQVRRPLEFSVFPSILLMVTLLRLALNIASTRLILLHGNEGAAAAGEVIRAFGNFVVGGNYTVGLVVFTILVIINFVVITKGAGRVAEVAARFTLDAMPGKQMAIDADLNAGLINDKEARQRRKEIAQEADFYGAMDGSSKFVRGDAVAAVVITLVNILGGLTIGVLQQGMTLSAAAQTYTLLTVGEGLVAQVPALIVSTAAGIVITRAASEVNLGFEVTRQVLISPKAIGTASGILLAMGLVPGLPHLAFLALGSLTGWMAFQLNEQQKAAAALPEQATPQAKAEEAATQVVPLDLMEVQVGYGLIGLVDGGQGGALLDRIKGLRRQFAEQMGFVLPPIHIRDNLQLRPNEYAALLKGVELAKSEVMPAHVLAIDPGTAQRGIIHGLPTKEPAFGLPALWVPEQQREQAQMAGYTVVDPGSAIATHLSELIKRHAHELLGRQEVQGLLDQLGKNHPKLVEEVIPNLIPLGSLVRVLSHLLREGVPIRDLRTILETIADHAATTKDPDILTEVVRQALGRTITKQYLAPDGSLPIIGLDPRLDRSLADQANAAGQGNQWAPDPLVAQKLLAALKQAAERMVGRGHQPVILCSPSLRRHLRKLTDRILHSVPILGLNEVDSVTRLQAMETVRLDLEVSDTRSLA</sequence>
<evidence type="ECO:0000256" key="4">
    <source>
        <dbReference type="ARBA" id="ARBA00022692"/>
    </source>
</evidence>
<keyword evidence="8" id="KW-0966">Cell projection</keyword>
<dbReference type="InterPro" id="IPR006301">
    <property type="entry name" value="FlhA"/>
</dbReference>
<comment type="subcellular location">
    <subcellularLocation>
        <location evidence="1 7">Cell membrane</location>
        <topology evidence="1 7">Multi-pass membrane protein</topology>
    </subcellularLocation>
</comment>
<name>A0ABN7M1B7_9BACT</name>
<organism evidence="8 9">
    <name type="scientific">Nitrospira defluvii</name>
    <dbReference type="NCBI Taxonomy" id="330214"/>
    <lineage>
        <taxon>Bacteria</taxon>
        <taxon>Pseudomonadati</taxon>
        <taxon>Nitrospirota</taxon>
        <taxon>Nitrospiria</taxon>
        <taxon>Nitrospirales</taxon>
        <taxon>Nitrospiraceae</taxon>
        <taxon>Nitrospira</taxon>
    </lineage>
</organism>
<evidence type="ECO:0000256" key="7">
    <source>
        <dbReference type="RuleBase" id="RU364093"/>
    </source>
</evidence>
<dbReference type="Gene3D" id="3.40.50.12790">
    <property type="entry name" value="FHIPEP family, domain 4"/>
    <property type="match status" value="1"/>
</dbReference>
<feature type="transmembrane region" description="Helical" evidence="7">
    <location>
        <begin position="289"/>
        <end position="322"/>
    </location>
</feature>
<accession>A0ABN7M1B7</accession>
<dbReference type="NCBIfam" id="TIGR01398">
    <property type="entry name" value="FlhA"/>
    <property type="match status" value="1"/>
</dbReference>
<evidence type="ECO:0000256" key="3">
    <source>
        <dbReference type="ARBA" id="ARBA00022475"/>
    </source>
</evidence>
<dbReference type="InterPro" id="IPR042193">
    <property type="entry name" value="FHIPEP_3"/>
</dbReference>
<keyword evidence="7" id="KW-0653">Protein transport</keyword>
<evidence type="ECO:0000256" key="2">
    <source>
        <dbReference type="ARBA" id="ARBA00008835"/>
    </source>
</evidence>
<keyword evidence="7" id="KW-1005">Bacterial flagellum biogenesis</keyword>
<keyword evidence="5 7" id="KW-1133">Transmembrane helix</keyword>
<reference evidence="8 9" key="1">
    <citation type="submission" date="2021-02" db="EMBL/GenBank/DDBJ databases">
        <authorList>
            <person name="Han P."/>
        </authorList>
    </citation>
    <scope>NUCLEOTIDE SEQUENCE [LARGE SCALE GENOMIC DNA]</scope>
    <source>
        <strain evidence="8">Candidatus Nitrospira sp. ZN2</strain>
    </source>
</reference>
<evidence type="ECO:0000313" key="8">
    <source>
        <dbReference type="EMBL" id="CAE6777267.1"/>
    </source>
</evidence>
<dbReference type="PANTHER" id="PTHR30161:SF1">
    <property type="entry name" value="FLAGELLAR BIOSYNTHESIS PROTEIN FLHA-RELATED"/>
    <property type="match status" value="1"/>
</dbReference>
<keyword evidence="6 7" id="KW-0472">Membrane</keyword>
<comment type="function">
    <text evidence="7">Required for formation of the rod structure of the flagellar apparatus. Together with FliI and FliH, may constitute the export apparatus of flagellin.</text>
</comment>
<protein>
    <recommendedName>
        <fullName evidence="7">Flagellar biosynthesis protein FlhA</fullName>
    </recommendedName>
</protein>
<feature type="transmembrane region" description="Helical" evidence="7">
    <location>
        <begin position="114"/>
        <end position="137"/>
    </location>
</feature>
<comment type="similarity">
    <text evidence="2 7">Belongs to the FHIPEP (flagella/HR/invasion proteins export pore) family.</text>
</comment>
<gene>
    <name evidence="7 8" type="primary">flhA</name>
    <name evidence="8" type="ORF">NSPZN2_40580</name>
</gene>
<evidence type="ECO:0000256" key="1">
    <source>
        <dbReference type="ARBA" id="ARBA00004651"/>
    </source>
</evidence>
<dbReference type="RefSeq" id="WP_213043383.1">
    <property type="nucleotide sequence ID" value="NZ_CAJNBJ010000017.1"/>
</dbReference>
<keyword evidence="9" id="KW-1185">Reference proteome</keyword>
<dbReference type="Proteomes" id="UP000675880">
    <property type="component" value="Unassembled WGS sequence"/>
</dbReference>
<dbReference type="InterPro" id="IPR042196">
    <property type="entry name" value="FHIPEP_4"/>
</dbReference>
<dbReference type="InterPro" id="IPR042194">
    <property type="entry name" value="FHIPEP_1"/>
</dbReference>
<dbReference type="InterPro" id="IPR001712">
    <property type="entry name" value="T3SS_FHIPEP"/>
</dbReference>
<comment type="caution">
    <text evidence="8">The sequence shown here is derived from an EMBL/GenBank/DDBJ whole genome shotgun (WGS) entry which is preliminary data.</text>
</comment>
<dbReference type="Pfam" id="PF00771">
    <property type="entry name" value="FHIPEP"/>
    <property type="match status" value="1"/>
</dbReference>
<dbReference type="InterPro" id="IPR025505">
    <property type="entry name" value="FHIPEP_CS"/>
</dbReference>
<dbReference type="EMBL" id="CAJNBJ010000017">
    <property type="protein sequence ID" value="CAE6777267.1"/>
    <property type="molecule type" value="Genomic_DNA"/>
</dbReference>
<dbReference type="Gene3D" id="3.40.30.60">
    <property type="entry name" value="FHIPEP family, domain 1"/>
    <property type="match status" value="1"/>
</dbReference>
<keyword evidence="8" id="KW-0282">Flagellum</keyword>
<keyword evidence="7" id="KW-1006">Bacterial flagellum protein export</keyword>
<keyword evidence="3 7" id="KW-1003">Cell membrane</keyword>
<evidence type="ECO:0000313" key="9">
    <source>
        <dbReference type="Proteomes" id="UP000675880"/>
    </source>
</evidence>
<dbReference type="PIRSF" id="PIRSF005419">
    <property type="entry name" value="FlhA"/>
    <property type="match status" value="1"/>
</dbReference>
<feature type="transmembrane region" description="Helical" evidence="7">
    <location>
        <begin position="74"/>
        <end position="94"/>
    </location>
</feature>
<proteinExistence type="inferred from homology"/>
<keyword evidence="8" id="KW-0969">Cilium</keyword>
<evidence type="ECO:0000256" key="6">
    <source>
        <dbReference type="ARBA" id="ARBA00023136"/>
    </source>
</evidence>
<dbReference type="Gene3D" id="1.10.8.540">
    <property type="entry name" value="FHIPEP family, domain 3"/>
    <property type="match status" value="1"/>
</dbReference>
<feature type="transmembrane region" description="Helical" evidence="7">
    <location>
        <begin position="19"/>
        <end position="37"/>
    </location>
</feature>